<name>A0A447KNP4_SEROD</name>
<dbReference type="RefSeq" id="WP_004956438.1">
    <property type="nucleotide sequence ID" value="NZ_JAEKCK010000009.1"/>
</dbReference>
<dbReference type="KEGG" id="sof:NCTC11214_01458"/>
<evidence type="ECO:0000313" key="3">
    <source>
        <dbReference type="Proteomes" id="UP000281391"/>
    </source>
</evidence>
<feature type="signal peptide" evidence="1">
    <location>
        <begin position="1"/>
        <end position="24"/>
    </location>
</feature>
<organism evidence="2 3">
    <name type="scientific">Serratia odorifera</name>
    <dbReference type="NCBI Taxonomy" id="618"/>
    <lineage>
        <taxon>Bacteria</taxon>
        <taxon>Pseudomonadati</taxon>
        <taxon>Pseudomonadota</taxon>
        <taxon>Gammaproteobacteria</taxon>
        <taxon>Enterobacterales</taxon>
        <taxon>Yersiniaceae</taxon>
        <taxon>Serratia</taxon>
    </lineage>
</organism>
<dbReference type="EMBL" id="LR134117">
    <property type="protein sequence ID" value="VDZ54594.1"/>
    <property type="molecule type" value="Genomic_DNA"/>
</dbReference>
<dbReference type="AlphaFoldDB" id="A0A447KNP4"/>
<keyword evidence="1" id="KW-0732">Signal</keyword>
<evidence type="ECO:0000313" key="2">
    <source>
        <dbReference type="EMBL" id="VDZ54594.1"/>
    </source>
</evidence>
<accession>A0A447KNP4</accession>
<evidence type="ECO:0000256" key="1">
    <source>
        <dbReference type="SAM" id="SignalP"/>
    </source>
</evidence>
<dbReference type="Proteomes" id="UP000281391">
    <property type="component" value="Chromosome"/>
</dbReference>
<reference evidence="2 3" key="1">
    <citation type="submission" date="2018-12" db="EMBL/GenBank/DDBJ databases">
        <authorList>
            <consortium name="Pathogen Informatics"/>
        </authorList>
    </citation>
    <scope>NUCLEOTIDE SEQUENCE [LARGE SCALE GENOMIC DNA]</scope>
    <source>
        <strain evidence="2 3">NCTC11214</strain>
    </source>
</reference>
<sequence>MKVSAMALAFSLAFFGISANNAFALVETPSKTTTPATASDLTKRYYNTAKDCGSDSKPAFLCSGVIFRGTQHSNQYKFWQPSPKSVQQGGVSFSYLRQDAKFQRLAYGYNNGFILYPIFGAPKERLDIEVMCAFPIDAATFERDAKGCGQNQYSPVTSRACQSQGIQSAQQWLQHYNATGVSNRHRHQCGFDVSDNSRSNTAVAFDQTLKSMKLIQAESITQQNELRLATWTEHDPARLPIEALFYINDGLKNAQLDQQDYKNATGKFLPIIKMTLPRSVNEEATFHFVKTDQVVQP</sequence>
<feature type="chain" id="PRO_5019427936" evidence="1">
    <location>
        <begin position="25"/>
        <end position="297"/>
    </location>
</feature>
<proteinExistence type="predicted"/>
<protein>
    <submittedName>
        <fullName evidence="2">Uncharacterized protein</fullName>
    </submittedName>
</protein>
<gene>
    <name evidence="2" type="ORF">NCTC11214_01458</name>
</gene>